<protein>
    <submittedName>
        <fullName evidence="4">RHS repeat-associated core domain-containing protein</fullName>
    </submittedName>
</protein>
<dbReference type="Pfam" id="PF25023">
    <property type="entry name" value="TEN_YD-shell"/>
    <property type="match status" value="1"/>
</dbReference>
<sequence length="407" mass="45198">GEAGCRVQYPEPRLYQYSGSTRPQDAYNSAVNQWRPKLNACLPPWQSQANGWNSYRAQHAAWATQQQQYQTALADYNQRLAQYNTAQATYNQQLAQYHTALAAYNQAVAASQPVLDSVWTYDGSGNVLSITDGIDASYNRSFGYDGLDRLTVATAPAGNGWGNGTLHYDGNGNLTRQAFGNWSIDYGYDTTQQLKTVSGGRNYQLSYDSSGNVTSRGDGLLYQYDAAGNLRWANKGVSSQIEYRYDSAGTRVLSQGNGINRLEFTGADGLLYQEINLTTGAVKDFIYHGRTKLADIEGATTTWYHSDPLGSPLAATDQNGLLLWHTPYHPYGAGIVAATDKNTQWFTGKPYENKVGLYYYGARWYDPVLGRFMAMDPVDWKASNPIHSFGRYTYANNNPLRYVDPDG</sequence>
<feature type="domain" description="Teneurin-like YD-shell" evidence="3">
    <location>
        <begin position="82"/>
        <end position="399"/>
    </location>
</feature>
<evidence type="ECO:0000259" key="3">
    <source>
        <dbReference type="Pfam" id="PF25023"/>
    </source>
</evidence>
<name>A0A4U0P2S0_9NEIS</name>
<dbReference type="Gene3D" id="2.180.10.10">
    <property type="entry name" value="RHS repeat-associated core"/>
    <property type="match status" value="1"/>
</dbReference>
<dbReference type="InterPro" id="IPR056823">
    <property type="entry name" value="TEN-like_YD-shell"/>
</dbReference>
<keyword evidence="2" id="KW-0175">Coiled coil</keyword>
<feature type="coiled-coil region" evidence="2">
    <location>
        <begin position="66"/>
        <end position="93"/>
    </location>
</feature>
<dbReference type="InterPro" id="IPR022385">
    <property type="entry name" value="Rhs_assc_core"/>
</dbReference>
<dbReference type="PANTHER" id="PTHR32305:SF17">
    <property type="entry name" value="TRNA NUCLEASE WAPA"/>
    <property type="match status" value="1"/>
</dbReference>
<dbReference type="EMBL" id="SUMF01000078">
    <property type="protein sequence ID" value="TJZ61611.1"/>
    <property type="molecule type" value="Genomic_DNA"/>
</dbReference>
<evidence type="ECO:0000256" key="2">
    <source>
        <dbReference type="SAM" id="Coils"/>
    </source>
</evidence>
<dbReference type="AlphaFoldDB" id="A0A4U0P2S0"/>
<feature type="non-terminal residue" evidence="4">
    <location>
        <position position="1"/>
    </location>
</feature>
<accession>A0A4U0P2S0</accession>
<proteinExistence type="predicted"/>
<gene>
    <name evidence="4" type="ORF">FAZ21_20020</name>
</gene>
<dbReference type="NCBIfam" id="TIGR03696">
    <property type="entry name" value="Rhs_assc_core"/>
    <property type="match status" value="1"/>
</dbReference>
<evidence type="ECO:0000313" key="4">
    <source>
        <dbReference type="EMBL" id="TJZ61611.1"/>
    </source>
</evidence>
<dbReference type="PANTHER" id="PTHR32305">
    <property type="match status" value="1"/>
</dbReference>
<reference evidence="4 5" key="1">
    <citation type="submission" date="2019-04" db="EMBL/GenBank/DDBJ databases">
        <title>Chitiniphilus eburnea sp. nov., a novel chitinolytic bacterium isolated from aquaculture sludge.</title>
        <authorList>
            <person name="Sheng M."/>
        </authorList>
    </citation>
    <scope>NUCLEOTIDE SEQUENCE [LARGE SCALE GENOMIC DNA]</scope>
    <source>
        <strain evidence="4 5">HX-2-15</strain>
    </source>
</reference>
<dbReference type="InterPro" id="IPR050708">
    <property type="entry name" value="T6SS_VgrG/RHS"/>
</dbReference>
<keyword evidence="1" id="KW-0677">Repeat</keyword>
<comment type="caution">
    <text evidence="4">The sequence shown here is derived from an EMBL/GenBank/DDBJ whole genome shotgun (WGS) entry which is preliminary data.</text>
</comment>
<evidence type="ECO:0000313" key="5">
    <source>
        <dbReference type="Proteomes" id="UP000310016"/>
    </source>
</evidence>
<dbReference type="RefSeq" id="WP_136775192.1">
    <property type="nucleotide sequence ID" value="NZ_SUMF01000078.1"/>
</dbReference>
<organism evidence="4 5">
    <name type="scientific">Chitiniphilus eburneus</name>
    <dbReference type="NCBI Taxonomy" id="2571148"/>
    <lineage>
        <taxon>Bacteria</taxon>
        <taxon>Pseudomonadati</taxon>
        <taxon>Pseudomonadota</taxon>
        <taxon>Betaproteobacteria</taxon>
        <taxon>Neisseriales</taxon>
        <taxon>Chitinibacteraceae</taxon>
        <taxon>Chitiniphilus</taxon>
    </lineage>
</organism>
<feature type="non-terminal residue" evidence="4">
    <location>
        <position position="407"/>
    </location>
</feature>
<evidence type="ECO:0000256" key="1">
    <source>
        <dbReference type="ARBA" id="ARBA00022737"/>
    </source>
</evidence>
<keyword evidence="5" id="KW-1185">Reference proteome</keyword>
<dbReference type="OrthoDB" id="8577745at2"/>
<dbReference type="Proteomes" id="UP000310016">
    <property type="component" value="Unassembled WGS sequence"/>
</dbReference>